<evidence type="ECO:0000313" key="3">
    <source>
        <dbReference type="EMBL" id="KKW05632.1"/>
    </source>
</evidence>
<gene>
    <name evidence="3" type="ORF">UY40_C0013G0010</name>
</gene>
<comment type="caution">
    <text evidence="3">The sequence shown here is derived from an EMBL/GenBank/DDBJ whole genome shotgun (WGS) entry which is preliminary data.</text>
</comment>
<accession>A0A0G1XSU5</accession>
<organism evidence="3 4">
    <name type="scientific">candidate division CPR1 bacterium GW2011_GWC1_49_13</name>
    <dbReference type="NCBI Taxonomy" id="1618342"/>
    <lineage>
        <taxon>Bacteria</taxon>
        <taxon>candidate division CPR1</taxon>
    </lineage>
</organism>
<dbReference type="STRING" id="1618342.UY40_C0013G0010"/>
<protein>
    <submittedName>
        <fullName evidence="3">Terminase</fullName>
    </submittedName>
</protein>
<name>A0A0G1XSU5_9BACT</name>
<evidence type="ECO:0000259" key="2">
    <source>
        <dbReference type="Pfam" id="PF17289"/>
    </source>
</evidence>
<dbReference type="Gene3D" id="3.40.50.300">
    <property type="entry name" value="P-loop containing nucleotide triphosphate hydrolases"/>
    <property type="match status" value="1"/>
</dbReference>
<reference evidence="3 4" key="1">
    <citation type="journal article" date="2015" name="Nature">
        <title>rRNA introns, odd ribosomes, and small enigmatic genomes across a large radiation of phyla.</title>
        <authorList>
            <person name="Brown C.T."/>
            <person name="Hug L.A."/>
            <person name="Thomas B.C."/>
            <person name="Sharon I."/>
            <person name="Castelle C.J."/>
            <person name="Singh A."/>
            <person name="Wilkins M.J."/>
            <person name="Williams K.H."/>
            <person name="Banfield J.F."/>
        </authorList>
    </citation>
    <scope>NUCLEOTIDE SEQUENCE [LARGE SCALE GENOMIC DNA]</scope>
</reference>
<feature type="domain" description="Terminase large subunit gp17-like C-terminal" evidence="2">
    <location>
        <begin position="297"/>
        <end position="446"/>
    </location>
</feature>
<keyword evidence="1" id="KW-1188">Viral release from host cell</keyword>
<dbReference type="EMBL" id="LCPW01000013">
    <property type="protein sequence ID" value="KKW05632.1"/>
    <property type="molecule type" value="Genomic_DNA"/>
</dbReference>
<sequence length="458" mass="50574">MTAAPVIEVRPQSGMQEMALSSAADIEIIGGAAGAGKTWTLLVDPVRHAEVEGFAAVMFRRQFDMITKPGGLWAESLKLYPLLDAEPRMSAPRSWRFPSGAEIQFAHLQYDSTAYAWHGAQIAGLYFDQLEQFTAFQFFYLLSRNRSVCGVRPYVRASCNPVPEDDPVGGWLHQFVSWWIDPATGYAIADRAGVVRWFVRAPDDALVWADTEDELRQQFPAAAPKSVTFVPGTIYENPALLERDPGYLANLLAQPLVERERLLGGNWKIRATAGTVFNRAWFEIVDAVPAVARRVRWWDKAATPAEAGAHAYSCGVRMAEAGGISYVEDVVRGQWSAGQRETVMGQTAEADGRAVRIWMEQEPGSGGKESAENSIRRLRGYIVRAEPSTGDKFERAQPFAAQAEAGNVKLVRGPWNEAYLRELHNADPRRSRAVLDQMDASAGAFNKLAKMGRGLAIV</sequence>
<dbReference type="InterPro" id="IPR035421">
    <property type="entry name" value="Terminase_6C"/>
</dbReference>
<dbReference type="Pfam" id="PF17289">
    <property type="entry name" value="Terminase_6C"/>
    <property type="match status" value="1"/>
</dbReference>
<dbReference type="Pfam" id="PF03237">
    <property type="entry name" value="Terminase_6N"/>
    <property type="match status" value="1"/>
</dbReference>
<dbReference type="PATRIC" id="fig|1618342.3.peg.452"/>
<dbReference type="InterPro" id="IPR027417">
    <property type="entry name" value="P-loop_NTPase"/>
</dbReference>
<proteinExistence type="predicted"/>
<evidence type="ECO:0000313" key="4">
    <source>
        <dbReference type="Proteomes" id="UP000034119"/>
    </source>
</evidence>
<evidence type="ECO:0000256" key="1">
    <source>
        <dbReference type="ARBA" id="ARBA00022612"/>
    </source>
</evidence>
<dbReference type="Proteomes" id="UP000034119">
    <property type="component" value="Unassembled WGS sequence"/>
</dbReference>
<dbReference type="AlphaFoldDB" id="A0A0G1XSU5"/>